<evidence type="ECO:0000313" key="1">
    <source>
        <dbReference type="EMBL" id="TMW57139.1"/>
    </source>
</evidence>
<reference evidence="1" key="1">
    <citation type="submission" date="2019-03" db="EMBL/GenBank/DDBJ databases">
        <title>Long read genome sequence of the mycoparasitic Pythium oligandrum ATCC 38472 isolated from sugarbeet rhizosphere.</title>
        <authorList>
            <person name="Gaulin E."/>
        </authorList>
    </citation>
    <scope>NUCLEOTIDE SEQUENCE</scope>
    <source>
        <strain evidence="1">ATCC 38472_TT</strain>
    </source>
</reference>
<accession>A0A8K1C637</accession>
<organism evidence="1 2">
    <name type="scientific">Pythium oligandrum</name>
    <name type="common">Mycoparasitic fungus</name>
    <dbReference type="NCBI Taxonomy" id="41045"/>
    <lineage>
        <taxon>Eukaryota</taxon>
        <taxon>Sar</taxon>
        <taxon>Stramenopiles</taxon>
        <taxon>Oomycota</taxon>
        <taxon>Peronosporomycetes</taxon>
        <taxon>Pythiales</taxon>
        <taxon>Pythiaceae</taxon>
        <taxon>Pythium</taxon>
    </lineage>
</organism>
<proteinExistence type="predicted"/>
<gene>
    <name evidence="1" type="ORF">Poli38472_003064</name>
</gene>
<dbReference type="PANTHER" id="PTHR33946:SF4">
    <property type="entry name" value="COAGULATION FACTOR XI"/>
    <property type="match status" value="1"/>
</dbReference>
<keyword evidence="2" id="KW-1185">Reference proteome</keyword>
<protein>
    <submittedName>
        <fullName evidence="1">Uncharacterized protein</fullName>
    </submittedName>
</protein>
<evidence type="ECO:0000313" key="2">
    <source>
        <dbReference type="Proteomes" id="UP000794436"/>
    </source>
</evidence>
<dbReference type="OrthoDB" id="92096at2759"/>
<name>A0A8K1C637_PYTOL</name>
<comment type="caution">
    <text evidence="1">The sequence shown here is derived from an EMBL/GenBank/DDBJ whole genome shotgun (WGS) entry which is preliminary data.</text>
</comment>
<sequence>MKVYTSVVASALGLTAVIADPSVFRRLATDPISYPDGLTKIPSTDAFHMQPVRAIHARVQSDEPAWDDTKKMFVSKYGADFDAKFRGALDTVNTASVEGALMYVQAEGIDYRTRGSDTTAKCTRKNGMKYVVFYDILIAQTNETLAAYPNAEYGPMLPMDGGQCTPTSTTPNVTFPNECYMINGDNNKPVIGPFVGAGDKSTEPRAPYPNTICKVEYNTNADGTLDSSIDFWANPFTAASNTARANKLVKAYTDLQATTTTSTIIASTAVANFKALPTVASLTSANPPCYKSMKACASAQYGCKRALYSQICTLCTADGQDGCVKKPSDYTYPTLEAATPIPTPAPSTASPMSTLAMASAAMSLVLGVFLL</sequence>
<dbReference type="AlphaFoldDB" id="A0A8K1C637"/>
<dbReference type="Proteomes" id="UP000794436">
    <property type="component" value="Unassembled WGS sequence"/>
</dbReference>
<dbReference type="EMBL" id="SPLM01000144">
    <property type="protein sequence ID" value="TMW57139.1"/>
    <property type="molecule type" value="Genomic_DNA"/>
</dbReference>
<dbReference type="PANTHER" id="PTHR33946">
    <property type="match status" value="1"/>
</dbReference>